<organism evidence="4 5">
    <name type="scientific">Saliterribacillus persicus</name>
    <dbReference type="NCBI Taxonomy" id="930114"/>
    <lineage>
        <taxon>Bacteria</taxon>
        <taxon>Bacillati</taxon>
        <taxon>Bacillota</taxon>
        <taxon>Bacilli</taxon>
        <taxon>Bacillales</taxon>
        <taxon>Bacillaceae</taxon>
        <taxon>Saliterribacillus</taxon>
    </lineage>
</organism>
<dbReference type="Pfam" id="PF01551">
    <property type="entry name" value="Peptidase_M23"/>
    <property type="match status" value="1"/>
</dbReference>
<dbReference type="Proteomes" id="UP000252585">
    <property type="component" value="Unassembled WGS sequence"/>
</dbReference>
<dbReference type="SUPFAM" id="SSF51261">
    <property type="entry name" value="Duplicated hybrid motif"/>
    <property type="match status" value="1"/>
</dbReference>
<evidence type="ECO:0000256" key="1">
    <source>
        <dbReference type="SAM" id="MobiDB-lite"/>
    </source>
</evidence>
<gene>
    <name evidence="4" type="ORF">DFR57_101296</name>
</gene>
<dbReference type="OrthoDB" id="2050153at2"/>
<dbReference type="GO" id="GO:0004222">
    <property type="term" value="F:metalloendopeptidase activity"/>
    <property type="evidence" value="ECO:0007669"/>
    <property type="project" value="TreeGrafter"/>
</dbReference>
<evidence type="ECO:0000259" key="3">
    <source>
        <dbReference type="Pfam" id="PF01551"/>
    </source>
</evidence>
<proteinExistence type="predicted"/>
<dbReference type="InterPro" id="IPR050570">
    <property type="entry name" value="Cell_wall_metabolism_enzyme"/>
</dbReference>
<dbReference type="PANTHER" id="PTHR21666:SF291">
    <property type="entry name" value="STAGE II SPORULATION PROTEIN Q"/>
    <property type="match status" value="1"/>
</dbReference>
<protein>
    <submittedName>
        <fullName evidence="4">Stage II sporulation protein Q</fullName>
    </submittedName>
</protein>
<feature type="region of interest" description="Disordered" evidence="1">
    <location>
        <begin position="52"/>
        <end position="72"/>
    </location>
</feature>
<dbReference type="Gene3D" id="2.70.70.10">
    <property type="entry name" value="Glucose Permease (Domain IIA)"/>
    <property type="match status" value="1"/>
</dbReference>
<dbReference type="AlphaFoldDB" id="A0A368YB44"/>
<feature type="transmembrane region" description="Helical" evidence="2">
    <location>
        <begin position="20"/>
        <end position="40"/>
    </location>
</feature>
<dbReference type="InterPro" id="IPR016047">
    <property type="entry name" value="M23ase_b-sheet_dom"/>
</dbReference>
<keyword evidence="2" id="KW-0472">Membrane</keyword>
<keyword evidence="2" id="KW-1133">Transmembrane helix</keyword>
<sequence length="307" mass="34339">MEENKNVSKKDWKRIFRKKWFFPAAYLVLAALMLTGVLWYQNSLKFVPEVSEQGQFENQPPESSRDFSSDFNEDSTAVLNQEEVVKMPVAEDMQTEIVTKFYDYNADSEDQEKALILHQNRYYQSDGISISTKDQAAFDVFASLSGTVSEVKQDPLLGNVVKLEHAQEVSTYYASLGEVFVEAGTEIKQGDTIGTAGQNLFGVDNGVHVHFELRKDGAPLNPEEFFNQPMNKVKAPKAEGSEDEEKEEDNAENEVDADTETGTDGDADTDIEEEDDSVNDEDQENSEDDADSEAEEENESSAAMTNT</sequence>
<feature type="compositionally biased region" description="Acidic residues" evidence="1">
    <location>
        <begin position="241"/>
        <end position="299"/>
    </location>
</feature>
<evidence type="ECO:0000313" key="4">
    <source>
        <dbReference type="EMBL" id="RCW77422.1"/>
    </source>
</evidence>
<keyword evidence="5" id="KW-1185">Reference proteome</keyword>
<name>A0A368YB44_9BACI</name>
<dbReference type="EMBL" id="QPJJ01000001">
    <property type="protein sequence ID" value="RCW77422.1"/>
    <property type="molecule type" value="Genomic_DNA"/>
</dbReference>
<keyword evidence="2" id="KW-0812">Transmembrane</keyword>
<feature type="domain" description="M23ase beta-sheet core" evidence="3">
    <location>
        <begin position="125"/>
        <end position="222"/>
    </location>
</feature>
<dbReference type="InterPro" id="IPR011055">
    <property type="entry name" value="Dup_hybrid_motif"/>
</dbReference>
<comment type="caution">
    <text evidence="4">The sequence shown here is derived from an EMBL/GenBank/DDBJ whole genome shotgun (WGS) entry which is preliminary data.</text>
</comment>
<accession>A0A368YB44</accession>
<reference evidence="4 5" key="1">
    <citation type="submission" date="2018-07" db="EMBL/GenBank/DDBJ databases">
        <title>Genomic Encyclopedia of Type Strains, Phase IV (KMG-IV): sequencing the most valuable type-strain genomes for metagenomic binning, comparative biology and taxonomic classification.</title>
        <authorList>
            <person name="Goeker M."/>
        </authorList>
    </citation>
    <scope>NUCLEOTIDE SEQUENCE [LARGE SCALE GENOMIC DNA]</scope>
    <source>
        <strain evidence="4 5">DSM 27696</strain>
    </source>
</reference>
<evidence type="ECO:0000256" key="2">
    <source>
        <dbReference type="SAM" id="Phobius"/>
    </source>
</evidence>
<feature type="region of interest" description="Disordered" evidence="1">
    <location>
        <begin position="219"/>
        <end position="307"/>
    </location>
</feature>
<dbReference type="CDD" id="cd12797">
    <property type="entry name" value="M23_peptidase"/>
    <property type="match status" value="1"/>
</dbReference>
<feature type="compositionally biased region" description="Polar residues" evidence="1">
    <location>
        <begin position="52"/>
        <end position="62"/>
    </location>
</feature>
<dbReference type="PANTHER" id="PTHR21666">
    <property type="entry name" value="PEPTIDASE-RELATED"/>
    <property type="match status" value="1"/>
</dbReference>
<evidence type="ECO:0000313" key="5">
    <source>
        <dbReference type="Proteomes" id="UP000252585"/>
    </source>
</evidence>
<dbReference type="RefSeq" id="WP_114351350.1">
    <property type="nucleotide sequence ID" value="NZ_QPJJ01000001.1"/>
</dbReference>